<reference evidence="1 2" key="2">
    <citation type="submission" date="2007-09" db="EMBL/GenBank/DDBJ databases">
        <title>Draft genome sequence of Clostridium bolteae (ATCC BAA-613).</title>
        <authorList>
            <person name="Sudarsanam P."/>
            <person name="Ley R."/>
            <person name="Guruge J."/>
            <person name="Turnbaugh P.J."/>
            <person name="Mahowald M."/>
            <person name="Liep D."/>
            <person name="Gordon J."/>
        </authorList>
    </citation>
    <scope>NUCLEOTIDE SEQUENCE [LARGE SCALE GENOMIC DNA]</scope>
    <source>
        <strain evidence="2">ATCC BAA-613 / DSM 15670 / CCUG 46953 / JCM 12243 / WAL 16351</strain>
    </source>
</reference>
<gene>
    <name evidence="1" type="ORF">CLOBOL_01274</name>
</gene>
<reference evidence="1 2" key="1">
    <citation type="submission" date="2007-08" db="EMBL/GenBank/DDBJ databases">
        <authorList>
            <person name="Fulton L."/>
            <person name="Clifton S."/>
            <person name="Fulton B."/>
            <person name="Xu J."/>
            <person name="Minx P."/>
            <person name="Pepin K.H."/>
            <person name="Johnson M."/>
            <person name="Thiruvilangam P."/>
            <person name="Bhonagiri V."/>
            <person name="Nash W.E."/>
            <person name="Mardis E.R."/>
            <person name="Wilson R.K."/>
        </authorList>
    </citation>
    <scope>NUCLEOTIDE SEQUENCE [LARGE SCALE GENOMIC DNA]</scope>
    <source>
        <strain evidence="2">ATCC BAA-613 / DSM 15670 / CCUG 46953 / JCM 12243 / WAL 16351</strain>
    </source>
</reference>
<dbReference type="HOGENOM" id="CLU_3372930_0_0_9"/>
<name>A8RKD0_ENTBW</name>
<protein>
    <submittedName>
        <fullName evidence="1">Uncharacterized protein</fullName>
    </submittedName>
</protein>
<accession>A8RKD0</accession>
<dbReference type="EMBL" id="ABCC02000015">
    <property type="protein sequence ID" value="EDP18403.1"/>
    <property type="molecule type" value="Genomic_DNA"/>
</dbReference>
<evidence type="ECO:0000313" key="2">
    <source>
        <dbReference type="Proteomes" id="UP000005396"/>
    </source>
</evidence>
<dbReference type="PaxDb" id="411902-CLOBOL_01274"/>
<dbReference type="Proteomes" id="UP000005396">
    <property type="component" value="Unassembled WGS sequence"/>
</dbReference>
<comment type="caution">
    <text evidence="1">The sequence shown here is derived from an EMBL/GenBank/DDBJ whole genome shotgun (WGS) entry which is preliminary data.</text>
</comment>
<dbReference type="AlphaFoldDB" id="A8RKD0"/>
<evidence type="ECO:0000313" key="1">
    <source>
        <dbReference type="EMBL" id="EDP18403.1"/>
    </source>
</evidence>
<sequence length="34" mass="3978">MIDILFILMRNYKHARRGLPVNIHLRAGMTIPCI</sequence>
<organism evidence="1 2">
    <name type="scientific">Enterocloster bolteae (strain ATCC BAA-613 / DSM 15670 / CCUG 46953 / JCM 12243 / WAL 16351)</name>
    <name type="common">Clostridium bolteae</name>
    <dbReference type="NCBI Taxonomy" id="411902"/>
    <lineage>
        <taxon>Bacteria</taxon>
        <taxon>Bacillati</taxon>
        <taxon>Bacillota</taxon>
        <taxon>Clostridia</taxon>
        <taxon>Lachnospirales</taxon>
        <taxon>Lachnospiraceae</taxon>
        <taxon>Enterocloster</taxon>
    </lineage>
</organism>
<proteinExistence type="predicted"/>